<protein>
    <submittedName>
        <fullName evidence="1 2">Uncharacterized protein</fullName>
    </submittedName>
</protein>
<reference evidence="1 3" key="2">
    <citation type="journal article" date="2018" name="Plant J.">
        <title>The Physcomitrella patens chromosome-scale assembly reveals moss genome structure and evolution.</title>
        <authorList>
            <person name="Lang D."/>
            <person name="Ullrich K.K."/>
            <person name="Murat F."/>
            <person name="Fuchs J."/>
            <person name="Jenkins J."/>
            <person name="Haas F.B."/>
            <person name="Piednoel M."/>
            <person name="Gundlach H."/>
            <person name="Van Bel M."/>
            <person name="Meyberg R."/>
            <person name="Vives C."/>
            <person name="Morata J."/>
            <person name="Symeonidi A."/>
            <person name="Hiss M."/>
            <person name="Muchero W."/>
            <person name="Kamisugi Y."/>
            <person name="Saleh O."/>
            <person name="Blanc G."/>
            <person name="Decker E.L."/>
            <person name="van Gessel N."/>
            <person name="Grimwood J."/>
            <person name="Hayes R.D."/>
            <person name="Graham S.W."/>
            <person name="Gunter L.E."/>
            <person name="McDaniel S.F."/>
            <person name="Hoernstein S.N.W."/>
            <person name="Larsson A."/>
            <person name="Li F.W."/>
            <person name="Perroud P.F."/>
            <person name="Phillips J."/>
            <person name="Ranjan P."/>
            <person name="Rokshar D.S."/>
            <person name="Rothfels C.J."/>
            <person name="Schneider L."/>
            <person name="Shu S."/>
            <person name="Stevenson D.W."/>
            <person name="Thummler F."/>
            <person name="Tillich M."/>
            <person name="Villarreal Aguilar J.C."/>
            <person name="Widiez T."/>
            <person name="Wong G.K."/>
            <person name="Wymore A."/>
            <person name="Zhang Y."/>
            <person name="Zimmer A.D."/>
            <person name="Quatrano R.S."/>
            <person name="Mayer K.F.X."/>
            <person name="Goodstein D."/>
            <person name="Casacuberta J.M."/>
            <person name="Vandepoele K."/>
            <person name="Reski R."/>
            <person name="Cuming A.C."/>
            <person name="Tuskan G.A."/>
            <person name="Maumus F."/>
            <person name="Salse J."/>
            <person name="Schmutz J."/>
            <person name="Rensing S.A."/>
        </authorList>
    </citation>
    <scope>NUCLEOTIDE SEQUENCE [LARGE SCALE GENOMIC DNA]</scope>
    <source>
        <strain evidence="2 3">cv. Gransden 2004</strain>
    </source>
</reference>
<dbReference type="EMBL" id="ABEU02000016">
    <property type="protein sequence ID" value="PNR37252.1"/>
    <property type="molecule type" value="Genomic_DNA"/>
</dbReference>
<dbReference type="Proteomes" id="UP000006727">
    <property type="component" value="Chromosome 16"/>
</dbReference>
<gene>
    <name evidence="1" type="ORF">PHYPA_020360</name>
</gene>
<reference evidence="2" key="3">
    <citation type="submission" date="2020-12" db="UniProtKB">
        <authorList>
            <consortium name="EnsemblPlants"/>
        </authorList>
    </citation>
    <scope>IDENTIFICATION</scope>
</reference>
<dbReference type="Gramene" id="Pp3c16_2330V3.1">
    <property type="protein sequence ID" value="PAC:32985071.CDS.1"/>
    <property type="gene ID" value="Pp3c16_2330"/>
</dbReference>
<dbReference type="AlphaFoldDB" id="A0A2K1J6V8"/>
<accession>A0A2K1J6V8</accession>
<organism evidence="1">
    <name type="scientific">Physcomitrium patens</name>
    <name type="common">Spreading-leaved earth moss</name>
    <name type="synonym">Physcomitrella patens</name>
    <dbReference type="NCBI Taxonomy" id="3218"/>
    <lineage>
        <taxon>Eukaryota</taxon>
        <taxon>Viridiplantae</taxon>
        <taxon>Streptophyta</taxon>
        <taxon>Embryophyta</taxon>
        <taxon>Bryophyta</taxon>
        <taxon>Bryophytina</taxon>
        <taxon>Bryopsida</taxon>
        <taxon>Funariidae</taxon>
        <taxon>Funariales</taxon>
        <taxon>Funariaceae</taxon>
        <taxon>Physcomitrium</taxon>
    </lineage>
</organism>
<name>A0A2K1J6V8_PHYPA</name>
<dbReference type="PaxDb" id="3218-PP1S242_69V6.1"/>
<keyword evidence="3" id="KW-1185">Reference proteome</keyword>
<reference evidence="1 3" key="1">
    <citation type="journal article" date="2008" name="Science">
        <title>The Physcomitrella genome reveals evolutionary insights into the conquest of land by plants.</title>
        <authorList>
            <person name="Rensing S."/>
            <person name="Lang D."/>
            <person name="Zimmer A."/>
            <person name="Terry A."/>
            <person name="Salamov A."/>
            <person name="Shapiro H."/>
            <person name="Nishiyama T."/>
            <person name="Perroud P.-F."/>
            <person name="Lindquist E."/>
            <person name="Kamisugi Y."/>
            <person name="Tanahashi T."/>
            <person name="Sakakibara K."/>
            <person name="Fujita T."/>
            <person name="Oishi K."/>
            <person name="Shin-I T."/>
            <person name="Kuroki Y."/>
            <person name="Toyoda A."/>
            <person name="Suzuki Y."/>
            <person name="Hashimoto A."/>
            <person name="Yamaguchi K."/>
            <person name="Sugano A."/>
            <person name="Kohara Y."/>
            <person name="Fujiyama A."/>
            <person name="Anterola A."/>
            <person name="Aoki S."/>
            <person name="Ashton N."/>
            <person name="Barbazuk W.B."/>
            <person name="Barker E."/>
            <person name="Bennetzen J."/>
            <person name="Bezanilla M."/>
            <person name="Blankenship R."/>
            <person name="Cho S.H."/>
            <person name="Dutcher S."/>
            <person name="Estelle M."/>
            <person name="Fawcett J.A."/>
            <person name="Gundlach H."/>
            <person name="Hanada K."/>
            <person name="Heyl A."/>
            <person name="Hicks K.A."/>
            <person name="Hugh J."/>
            <person name="Lohr M."/>
            <person name="Mayer K."/>
            <person name="Melkozernov A."/>
            <person name="Murata T."/>
            <person name="Nelson D."/>
            <person name="Pils B."/>
            <person name="Prigge M."/>
            <person name="Reiss B."/>
            <person name="Renner T."/>
            <person name="Rombauts S."/>
            <person name="Rushton P."/>
            <person name="Sanderfoot A."/>
            <person name="Schween G."/>
            <person name="Shiu S.-H."/>
            <person name="Stueber K."/>
            <person name="Theodoulou F.L."/>
            <person name="Tu H."/>
            <person name="Van de Peer Y."/>
            <person name="Verrier P.J."/>
            <person name="Waters E."/>
            <person name="Wood A."/>
            <person name="Yang L."/>
            <person name="Cove D."/>
            <person name="Cuming A."/>
            <person name="Hasebe M."/>
            <person name="Lucas S."/>
            <person name="Mishler D.B."/>
            <person name="Reski R."/>
            <person name="Grigoriev I."/>
            <person name="Quatrano R.S."/>
            <person name="Boore J.L."/>
        </authorList>
    </citation>
    <scope>NUCLEOTIDE SEQUENCE [LARGE SCALE GENOMIC DNA]</scope>
    <source>
        <strain evidence="2 3">cv. Gransden 2004</strain>
    </source>
</reference>
<proteinExistence type="predicted"/>
<evidence type="ECO:0000313" key="1">
    <source>
        <dbReference type="EMBL" id="PNR37252.1"/>
    </source>
</evidence>
<dbReference type="InParanoid" id="A0A2K1J6V8"/>
<dbReference type="EnsemblPlants" id="Pp3c16_2330V3.1">
    <property type="protein sequence ID" value="PAC:32985071.CDS.1"/>
    <property type="gene ID" value="Pp3c16_2330"/>
</dbReference>
<evidence type="ECO:0000313" key="3">
    <source>
        <dbReference type="Proteomes" id="UP000006727"/>
    </source>
</evidence>
<dbReference type="EnsemblPlants" id="Pp3c16_2330V3.2">
    <property type="protein sequence ID" value="PAC:32985072.CDS.1"/>
    <property type="gene ID" value="Pp3c16_2330"/>
</dbReference>
<sequence>MEANGAVVDLSLDHLPEWTNVRELLIAIEEQVGREVRDQIETALDRDPNEMINVRKLLGDIQDELGGSYFDSLLHDEDGDSGLTSQDS</sequence>
<evidence type="ECO:0000313" key="2">
    <source>
        <dbReference type="EnsemblPlants" id="PAC:32985071.CDS.1"/>
    </source>
</evidence>
<dbReference type="Gramene" id="Pp3c16_2330V3.2">
    <property type="protein sequence ID" value="PAC:32985072.CDS.1"/>
    <property type="gene ID" value="Pp3c16_2330"/>
</dbReference>